<reference evidence="3 4" key="1">
    <citation type="submission" date="2025-04" db="UniProtKB">
        <authorList>
            <consortium name="RefSeq"/>
        </authorList>
    </citation>
    <scope>IDENTIFICATION</scope>
    <source>
        <tissue evidence="3 4">Muscle</tissue>
    </source>
</reference>
<proteinExistence type="predicted"/>
<dbReference type="GeneID" id="117231038"/>
<dbReference type="RefSeq" id="XP_033344972.1">
    <property type="nucleotide sequence ID" value="XM_033489081.1"/>
</dbReference>
<dbReference type="RefSeq" id="XP_033344973.1">
    <property type="nucleotide sequence ID" value="XM_033489082.1"/>
</dbReference>
<dbReference type="Proteomes" id="UP000504631">
    <property type="component" value="Unplaced"/>
</dbReference>
<dbReference type="AlphaFoldDB" id="A0A6J3JW31"/>
<name>A0A6J3JW31_9HYME</name>
<sequence>MCRFQRNRIYVASVSAAVMSQVAVPRVFLYLLAAFLATFSKASSYVPSDDCLKFDVGDIEDYLSNLNFENVPTINMMIGGFKCPVTALPFGALKSDWARLLLLQRAQPKESILLKKLDRLIRILVIAYFRMEERFDVMQSGFWNISSPTATSVHESTTSTNSKEETKKLDNSIANSRKINKTSANFATSTFLNNDESSSTIEIERIALTSSDVTSEGKTGDFHTMHNIPLKHRSISEQIDEKRTVTAFVNITNFSERTTDKRKYTEISTLSANESVTINTANNFTRNKNGTNIFTRDDSDADKNINFSTTEFSNETKPIITGSNAVTARISETMTSSSYQKLIATSVEKERTAELIAPTIFSVTQTNGVKKHGTQNDYKVTVYSDKISTNPTERFNQSRPNNRTGGVSQVFEKVPWNSTNSTVSSNKIKEPSIYKNTPFGNKFWKYMTISPKISSITVTADPTLMSQAKGTERYKGNLIKSKKRGSSNTDIEKMFRWFYTFGHYSKNDSVDRGVYIACEGKSHNGKE</sequence>
<evidence type="ECO:0000313" key="3">
    <source>
        <dbReference type="RefSeq" id="XP_033344971.1"/>
    </source>
</evidence>
<evidence type="ECO:0000313" key="4">
    <source>
        <dbReference type="RefSeq" id="XP_033344972.1"/>
    </source>
</evidence>
<dbReference type="KEGG" id="bvk:117231038"/>
<accession>A0A6J3JW31</accession>
<protein>
    <submittedName>
        <fullName evidence="3 4">Uncharacterized protein LOC117231038</fullName>
    </submittedName>
</protein>
<feature type="region of interest" description="Disordered" evidence="1">
    <location>
        <begin position="149"/>
        <end position="170"/>
    </location>
</feature>
<gene>
    <name evidence="3 4 5" type="primary">LOC117231038</name>
</gene>
<evidence type="ECO:0000313" key="2">
    <source>
        <dbReference type="Proteomes" id="UP000504631"/>
    </source>
</evidence>
<evidence type="ECO:0000256" key="1">
    <source>
        <dbReference type="SAM" id="MobiDB-lite"/>
    </source>
</evidence>
<keyword evidence="2" id="KW-1185">Reference proteome</keyword>
<organism evidence="2 5">
    <name type="scientific">Bombus vosnesenskii</name>
    <dbReference type="NCBI Taxonomy" id="207650"/>
    <lineage>
        <taxon>Eukaryota</taxon>
        <taxon>Metazoa</taxon>
        <taxon>Ecdysozoa</taxon>
        <taxon>Arthropoda</taxon>
        <taxon>Hexapoda</taxon>
        <taxon>Insecta</taxon>
        <taxon>Pterygota</taxon>
        <taxon>Neoptera</taxon>
        <taxon>Endopterygota</taxon>
        <taxon>Hymenoptera</taxon>
        <taxon>Apocrita</taxon>
        <taxon>Aculeata</taxon>
        <taxon>Apoidea</taxon>
        <taxon>Anthophila</taxon>
        <taxon>Apidae</taxon>
        <taxon>Bombus</taxon>
        <taxon>Pyrobombus</taxon>
    </lineage>
</organism>
<evidence type="ECO:0000313" key="5">
    <source>
        <dbReference type="RefSeq" id="XP_033344973.1"/>
    </source>
</evidence>
<dbReference type="RefSeq" id="XP_033344971.1">
    <property type="nucleotide sequence ID" value="XM_033489080.1"/>
</dbReference>